<feature type="compositionally biased region" description="Low complexity" evidence="1">
    <location>
        <begin position="36"/>
        <end position="45"/>
    </location>
</feature>
<evidence type="ECO:0000256" key="1">
    <source>
        <dbReference type="SAM" id="MobiDB-lite"/>
    </source>
</evidence>
<gene>
    <name evidence="2" type="ORF">JAO74_07905</name>
</gene>
<sequence>MRASRHAATIGPTPGCGAEQGLACGQIGRGGDDAGDGFFDTQGQGLEPGDLRDDETPHGGIGDALELIAELDHLGDGKIAQTDMFG</sequence>
<evidence type="ECO:0000313" key="3">
    <source>
        <dbReference type="Proteomes" id="UP000640426"/>
    </source>
</evidence>
<keyword evidence="3" id="KW-1185">Reference proteome</keyword>
<evidence type="ECO:0008006" key="4">
    <source>
        <dbReference type="Google" id="ProtNLM"/>
    </source>
</evidence>
<accession>A0ABS0XPR3</accession>
<organism evidence="2 3">
    <name type="scientific">Sphingomonas mollis</name>
    <dbReference type="NCBI Taxonomy" id="2795726"/>
    <lineage>
        <taxon>Bacteria</taxon>
        <taxon>Pseudomonadati</taxon>
        <taxon>Pseudomonadota</taxon>
        <taxon>Alphaproteobacteria</taxon>
        <taxon>Sphingomonadales</taxon>
        <taxon>Sphingomonadaceae</taxon>
        <taxon>Sphingomonas</taxon>
    </lineage>
</organism>
<feature type="region of interest" description="Disordered" evidence="1">
    <location>
        <begin position="1"/>
        <end position="60"/>
    </location>
</feature>
<name>A0ABS0XPR3_9SPHN</name>
<dbReference type="Proteomes" id="UP000640426">
    <property type="component" value="Unassembled WGS sequence"/>
</dbReference>
<proteinExistence type="predicted"/>
<dbReference type="EMBL" id="JAELXS010000004">
    <property type="protein sequence ID" value="MBJ6121713.1"/>
    <property type="molecule type" value="Genomic_DNA"/>
</dbReference>
<dbReference type="RefSeq" id="WP_199036808.1">
    <property type="nucleotide sequence ID" value="NZ_JAELXS010000004.1"/>
</dbReference>
<protein>
    <recommendedName>
        <fullName evidence="4">EF-hand domain-containing protein</fullName>
    </recommendedName>
</protein>
<reference evidence="3" key="1">
    <citation type="submission" date="2020-12" db="EMBL/GenBank/DDBJ databases">
        <title>Hymenobacter sp.</title>
        <authorList>
            <person name="Kim M.K."/>
        </authorList>
    </citation>
    <scope>NUCLEOTIDE SEQUENCE [LARGE SCALE GENOMIC DNA]</scope>
    <source>
        <strain evidence="3">BT553</strain>
    </source>
</reference>
<comment type="caution">
    <text evidence="2">The sequence shown here is derived from an EMBL/GenBank/DDBJ whole genome shotgun (WGS) entry which is preliminary data.</text>
</comment>
<evidence type="ECO:0000313" key="2">
    <source>
        <dbReference type="EMBL" id="MBJ6121713.1"/>
    </source>
</evidence>